<evidence type="ECO:0000256" key="1">
    <source>
        <dbReference type="ARBA" id="ARBA00001971"/>
    </source>
</evidence>
<keyword evidence="6" id="KW-0503">Monooxygenase</keyword>
<keyword evidence="8" id="KW-0812">Transmembrane</keyword>
<feature type="signal peptide" evidence="9">
    <location>
        <begin position="1"/>
        <end position="31"/>
    </location>
</feature>
<feature type="transmembrane region" description="Helical" evidence="8">
    <location>
        <begin position="268"/>
        <end position="293"/>
    </location>
</feature>
<evidence type="ECO:0000313" key="11">
    <source>
        <dbReference type="Proteomes" id="UP000557566"/>
    </source>
</evidence>
<evidence type="ECO:0000256" key="9">
    <source>
        <dbReference type="SAM" id="SignalP"/>
    </source>
</evidence>
<dbReference type="InterPro" id="IPR036396">
    <property type="entry name" value="Cyt_P450_sf"/>
</dbReference>
<reference evidence="10 11" key="1">
    <citation type="journal article" date="2020" name="Genome Biol. Evol.">
        <title>A new high-quality draft genome assembly of the Chinese cordyceps Ophiocordyceps sinensis.</title>
        <authorList>
            <person name="Shu R."/>
            <person name="Zhang J."/>
            <person name="Meng Q."/>
            <person name="Zhang H."/>
            <person name="Zhou G."/>
            <person name="Li M."/>
            <person name="Wu P."/>
            <person name="Zhao Y."/>
            <person name="Chen C."/>
            <person name="Qin Q."/>
        </authorList>
    </citation>
    <scope>NUCLEOTIDE SEQUENCE [LARGE SCALE GENOMIC DNA]</scope>
    <source>
        <strain evidence="10 11">IOZ07</strain>
    </source>
</reference>
<protein>
    <recommendedName>
        <fullName evidence="12">Cytochrome P450 6A1</fullName>
    </recommendedName>
</protein>
<keyword evidence="9" id="KW-0732">Signal</keyword>
<dbReference type="InterPro" id="IPR002403">
    <property type="entry name" value="Cyt_P450_E_grp-IV"/>
</dbReference>
<dbReference type="SUPFAM" id="SSF48264">
    <property type="entry name" value="Cytochrome P450"/>
    <property type="match status" value="1"/>
</dbReference>
<keyword evidence="11" id="KW-1185">Reference proteome</keyword>
<keyword evidence="3 7" id="KW-0349">Heme</keyword>
<dbReference type="Gene3D" id="1.10.630.10">
    <property type="entry name" value="Cytochrome P450"/>
    <property type="match status" value="1"/>
</dbReference>
<comment type="caution">
    <text evidence="10">The sequence shown here is derived from an EMBL/GenBank/DDBJ whole genome shotgun (WGS) entry which is preliminary data.</text>
</comment>
<sequence>MSLIPGPQSWPISVLLLLLTVAAALLAHVVASRPSFPSSAPRLLKGWPILGSIDFFRDRADFLDKNTKKVPNGQFSFYYGPHPIVAVSGPDARASFFNTRGLDLNKGFATLFAAAPNIDHLHAGDMTSQFITMFKRLLQRDRLADNLHHMTTDANAALSNLDTSAPVEPFAVMLKLIYQLTHRTLGSNDVADDAKLLADTLAVFGRLDDSSAIEIMFPKLPWPSKLRKMWAGARLHWAFSKIVRERRKTGRADTDAMQTLMEAGFAEIFISVFIMGSLFAGLINSTFSAAWILCHLTDKPEWYARIQAEVDGVLAKYRQSPDEPVADVIARLPMEAWESEFPLIDMALRETIRLDNQGVSIRKNISGKDVQIGNTGQVIPNNAFAIYGMGDIHMNEHVYQDPNSWDPERYLPGREEDKKQPHAYIGWGTGLHPCLGMRFAKLEIAVSTVTFFAHYDFKRCDKHGNEPKDDFPTVDRSGIGEKRPVRDIFLRCTRRT</sequence>
<dbReference type="InterPro" id="IPR050529">
    <property type="entry name" value="CYP450_sterol_14alpha_dmase"/>
</dbReference>
<keyword evidence="5 7" id="KW-0408">Iron</keyword>
<dbReference type="GO" id="GO:0016705">
    <property type="term" value="F:oxidoreductase activity, acting on paired donors, with incorporation or reduction of molecular oxygen"/>
    <property type="evidence" value="ECO:0007669"/>
    <property type="project" value="InterPro"/>
</dbReference>
<gene>
    <name evidence="10" type="ORF">G6O67_005031</name>
</gene>
<accession>A0A8H4V5H8</accession>
<evidence type="ECO:0000256" key="8">
    <source>
        <dbReference type="SAM" id="Phobius"/>
    </source>
</evidence>
<comment type="similarity">
    <text evidence="2">Belongs to the cytochrome P450 family.</text>
</comment>
<evidence type="ECO:0000256" key="2">
    <source>
        <dbReference type="ARBA" id="ARBA00010617"/>
    </source>
</evidence>
<evidence type="ECO:0000313" key="10">
    <source>
        <dbReference type="EMBL" id="KAF4508683.1"/>
    </source>
</evidence>
<dbReference type="PANTHER" id="PTHR24304">
    <property type="entry name" value="CYTOCHROME P450 FAMILY 7"/>
    <property type="match status" value="1"/>
</dbReference>
<proteinExistence type="inferred from homology"/>
<dbReference type="Pfam" id="PF00067">
    <property type="entry name" value="p450"/>
    <property type="match status" value="1"/>
</dbReference>
<evidence type="ECO:0008006" key="12">
    <source>
        <dbReference type="Google" id="ProtNLM"/>
    </source>
</evidence>
<evidence type="ECO:0000256" key="5">
    <source>
        <dbReference type="ARBA" id="ARBA00023004"/>
    </source>
</evidence>
<organism evidence="10 11">
    <name type="scientific">Ophiocordyceps sinensis</name>
    <dbReference type="NCBI Taxonomy" id="72228"/>
    <lineage>
        <taxon>Eukaryota</taxon>
        <taxon>Fungi</taxon>
        <taxon>Dikarya</taxon>
        <taxon>Ascomycota</taxon>
        <taxon>Pezizomycotina</taxon>
        <taxon>Sordariomycetes</taxon>
        <taxon>Hypocreomycetidae</taxon>
        <taxon>Hypocreales</taxon>
        <taxon>Ophiocordycipitaceae</taxon>
        <taxon>Ophiocordyceps</taxon>
    </lineage>
</organism>
<dbReference type="GO" id="GO:0020037">
    <property type="term" value="F:heme binding"/>
    <property type="evidence" value="ECO:0007669"/>
    <property type="project" value="InterPro"/>
</dbReference>
<evidence type="ECO:0000256" key="4">
    <source>
        <dbReference type="ARBA" id="ARBA00022723"/>
    </source>
</evidence>
<dbReference type="Proteomes" id="UP000557566">
    <property type="component" value="Unassembled WGS sequence"/>
</dbReference>
<keyword evidence="8" id="KW-0472">Membrane</keyword>
<feature type="chain" id="PRO_5034409818" description="Cytochrome P450 6A1" evidence="9">
    <location>
        <begin position="32"/>
        <end position="496"/>
    </location>
</feature>
<dbReference type="InterPro" id="IPR001128">
    <property type="entry name" value="Cyt_P450"/>
</dbReference>
<dbReference type="GO" id="GO:0004497">
    <property type="term" value="F:monooxygenase activity"/>
    <property type="evidence" value="ECO:0007669"/>
    <property type="project" value="UniProtKB-KW"/>
</dbReference>
<evidence type="ECO:0000256" key="6">
    <source>
        <dbReference type="ARBA" id="ARBA00023033"/>
    </source>
</evidence>
<dbReference type="OrthoDB" id="1055148at2759"/>
<keyword evidence="8" id="KW-1133">Transmembrane helix</keyword>
<evidence type="ECO:0000256" key="7">
    <source>
        <dbReference type="PIRSR" id="PIRSR602403-1"/>
    </source>
</evidence>
<comment type="cofactor">
    <cofactor evidence="1 7">
        <name>heme</name>
        <dbReference type="ChEBI" id="CHEBI:30413"/>
    </cofactor>
</comment>
<dbReference type="EMBL" id="JAAVMX010000005">
    <property type="protein sequence ID" value="KAF4508683.1"/>
    <property type="molecule type" value="Genomic_DNA"/>
</dbReference>
<dbReference type="PRINTS" id="PR00465">
    <property type="entry name" value="EP450IV"/>
</dbReference>
<evidence type="ECO:0000256" key="3">
    <source>
        <dbReference type="ARBA" id="ARBA00022617"/>
    </source>
</evidence>
<dbReference type="AlphaFoldDB" id="A0A8H4V5H8"/>
<feature type="binding site" description="axial binding residue" evidence="7">
    <location>
        <position position="434"/>
    </location>
    <ligand>
        <name>heme</name>
        <dbReference type="ChEBI" id="CHEBI:30413"/>
    </ligand>
    <ligandPart>
        <name>Fe</name>
        <dbReference type="ChEBI" id="CHEBI:18248"/>
    </ligandPart>
</feature>
<dbReference type="GO" id="GO:0005506">
    <property type="term" value="F:iron ion binding"/>
    <property type="evidence" value="ECO:0007669"/>
    <property type="project" value="InterPro"/>
</dbReference>
<keyword evidence="4 7" id="KW-0479">Metal-binding</keyword>
<name>A0A8H4V5H8_9HYPO</name>
<keyword evidence="6" id="KW-0560">Oxidoreductase</keyword>
<dbReference type="PANTHER" id="PTHR24304:SF2">
    <property type="entry name" value="24-HYDROXYCHOLESTEROL 7-ALPHA-HYDROXYLASE"/>
    <property type="match status" value="1"/>
</dbReference>